<dbReference type="SUPFAM" id="SSF46689">
    <property type="entry name" value="Homeodomain-like"/>
    <property type="match status" value="1"/>
</dbReference>
<dbReference type="PROSITE" id="PS50977">
    <property type="entry name" value="HTH_TETR_2"/>
    <property type="match status" value="1"/>
</dbReference>
<evidence type="ECO:0000256" key="4">
    <source>
        <dbReference type="PROSITE-ProRule" id="PRU00335"/>
    </source>
</evidence>
<dbReference type="PANTHER" id="PTHR30055">
    <property type="entry name" value="HTH-TYPE TRANSCRIPTIONAL REGULATOR RUTR"/>
    <property type="match status" value="1"/>
</dbReference>
<protein>
    <submittedName>
        <fullName evidence="6">TetR family transcriptional regulator</fullName>
    </submittedName>
</protein>
<feature type="DNA-binding region" description="H-T-H motif" evidence="4">
    <location>
        <begin position="36"/>
        <end position="55"/>
    </location>
</feature>
<evidence type="ECO:0000259" key="5">
    <source>
        <dbReference type="PROSITE" id="PS50977"/>
    </source>
</evidence>
<dbReference type="PRINTS" id="PR00455">
    <property type="entry name" value="HTHTETR"/>
</dbReference>
<dbReference type="Proteomes" id="UP000193040">
    <property type="component" value="Unassembled WGS sequence"/>
</dbReference>
<dbReference type="EMBL" id="MZZM01000001">
    <property type="protein sequence ID" value="ORJ64786.1"/>
    <property type="molecule type" value="Genomic_DNA"/>
</dbReference>
<sequence>MTAVEDRPLRADAARNVERLLRAAREVYGDIGPDAPVEAVARRAGVGERTLYRRFPTKADLVRAALDQSIAEDLTPVIESARVATDPLDGLTQLIEAAISLGAREHNLLTAARRAGSLTSDISVSLNAALGELAREGQRLGTIRPDLVTDDLPRLVAMLFSVLSTMDADSGGWRRYVALIVDAISVGERQPLPPAAALRYTVGPNTWPL</sequence>
<evidence type="ECO:0000313" key="6">
    <source>
        <dbReference type="EMBL" id="ORJ64786.1"/>
    </source>
</evidence>
<dbReference type="PANTHER" id="PTHR30055:SF234">
    <property type="entry name" value="HTH-TYPE TRANSCRIPTIONAL REGULATOR BETI"/>
    <property type="match status" value="1"/>
</dbReference>
<keyword evidence="7" id="KW-1185">Reference proteome</keyword>
<dbReference type="STRING" id="1784.VC42_02985"/>
<evidence type="ECO:0000256" key="3">
    <source>
        <dbReference type="ARBA" id="ARBA00023163"/>
    </source>
</evidence>
<proteinExistence type="predicted"/>
<dbReference type="InterPro" id="IPR050109">
    <property type="entry name" value="HTH-type_TetR-like_transc_reg"/>
</dbReference>
<keyword evidence="2 4" id="KW-0238">DNA-binding</keyword>
<evidence type="ECO:0000256" key="2">
    <source>
        <dbReference type="ARBA" id="ARBA00023125"/>
    </source>
</evidence>
<comment type="caution">
    <text evidence="6">The sequence shown here is derived from an EMBL/GenBank/DDBJ whole genome shotgun (WGS) entry which is preliminary data.</text>
</comment>
<dbReference type="Gene3D" id="1.10.357.10">
    <property type="entry name" value="Tetracycline Repressor, domain 2"/>
    <property type="match status" value="1"/>
</dbReference>
<dbReference type="RefSeq" id="WP_084946666.1">
    <property type="nucleotide sequence ID" value="NZ_MZZM01000001.1"/>
</dbReference>
<dbReference type="Pfam" id="PF00440">
    <property type="entry name" value="TetR_N"/>
    <property type="match status" value="1"/>
</dbReference>
<dbReference type="InterPro" id="IPR036271">
    <property type="entry name" value="Tet_transcr_reg_TetR-rel_C_sf"/>
</dbReference>
<reference evidence="6 7" key="1">
    <citation type="submission" date="2017-03" db="EMBL/GenBank/DDBJ databases">
        <title>Genomic insights into Mycobacterium simiae human colonization.</title>
        <authorList>
            <person name="Steffani J.L."/>
            <person name="Brunck M.E."/>
            <person name="Cruz E."/>
            <person name="Montiel R."/>
            <person name="Barona F."/>
        </authorList>
    </citation>
    <scope>NUCLEOTIDE SEQUENCE [LARGE SCALE GENOMIC DNA]</scope>
    <source>
        <strain evidence="6 7">MsiGto</strain>
    </source>
</reference>
<dbReference type="GO" id="GO:0000976">
    <property type="term" value="F:transcription cis-regulatory region binding"/>
    <property type="evidence" value="ECO:0007669"/>
    <property type="project" value="TreeGrafter"/>
</dbReference>
<keyword evidence="3" id="KW-0804">Transcription</keyword>
<feature type="domain" description="HTH tetR-type" evidence="5">
    <location>
        <begin position="14"/>
        <end position="73"/>
    </location>
</feature>
<dbReference type="AlphaFoldDB" id="A0A1X0YHH1"/>
<name>A0A1X0YHH1_MYCSI</name>
<accession>A0A1X0YHH1</accession>
<dbReference type="InterPro" id="IPR009057">
    <property type="entry name" value="Homeodomain-like_sf"/>
</dbReference>
<organism evidence="6 7">
    <name type="scientific">Mycobacterium simiae</name>
    <name type="common">Mycobacterium habana</name>
    <dbReference type="NCBI Taxonomy" id="1784"/>
    <lineage>
        <taxon>Bacteria</taxon>
        <taxon>Bacillati</taxon>
        <taxon>Actinomycetota</taxon>
        <taxon>Actinomycetes</taxon>
        <taxon>Mycobacteriales</taxon>
        <taxon>Mycobacteriaceae</taxon>
        <taxon>Mycobacterium</taxon>
        <taxon>Mycobacterium simiae complex</taxon>
    </lineage>
</organism>
<evidence type="ECO:0000313" key="7">
    <source>
        <dbReference type="Proteomes" id="UP000193040"/>
    </source>
</evidence>
<dbReference type="GO" id="GO:0003700">
    <property type="term" value="F:DNA-binding transcription factor activity"/>
    <property type="evidence" value="ECO:0007669"/>
    <property type="project" value="TreeGrafter"/>
</dbReference>
<gene>
    <name evidence="6" type="ORF">B5M45_00505</name>
</gene>
<dbReference type="SUPFAM" id="SSF48498">
    <property type="entry name" value="Tetracyclin repressor-like, C-terminal domain"/>
    <property type="match status" value="1"/>
</dbReference>
<evidence type="ECO:0000256" key="1">
    <source>
        <dbReference type="ARBA" id="ARBA00023015"/>
    </source>
</evidence>
<keyword evidence="1" id="KW-0805">Transcription regulation</keyword>
<dbReference type="InterPro" id="IPR001647">
    <property type="entry name" value="HTH_TetR"/>
</dbReference>